<evidence type="ECO:0000256" key="6">
    <source>
        <dbReference type="ARBA" id="ARBA00022882"/>
    </source>
</evidence>
<dbReference type="PANTHER" id="PTHR11537">
    <property type="entry name" value="VOLTAGE-GATED POTASSIUM CHANNEL"/>
    <property type="match status" value="1"/>
</dbReference>
<keyword evidence="10 12" id="KW-0472">Membrane</keyword>
<evidence type="ECO:0000256" key="9">
    <source>
        <dbReference type="ARBA" id="ARBA00023065"/>
    </source>
</evidence>
<evidence type="ECO:0000256" key="5">
    <source>
        <dbReference type="ARBA" id="ARBA00022826"/>
    </source>
</evidence>
<dbReference type="InterPro" id="IPR005821">
    <property type="entry name" value="Ion_trans_dom"/>
</dbReference>
<evidence type="ECO:0000256" key="10">
    <source>
        <dbReference type="ARBA" id="ARBA00023136"/>
    </source>
</evidence>
<keyword evidence="11 14" id="KW-0407">Ion channel</keyword>
<dbReference type="GO" id="GO:0001508">
    <property type="term" value="P:action potential"/>
    <property type="evidence" value="ECO:0007669"/>
    <property type="project" value="TreeGrafter"/>
</dbReference>
<sequence>MTTNNHMKNNQTSNWHQNLYSFLFDIHTKHGKRAEWVWMSISIASVALIFLESADPEVNNNIPTGKNVYFILEVLFTAIFTLEYILRLLSEKRMSTYVFSFLGVVDVVTTLPLYILLLYPDIACEYFTLLRMLRVMRILRVFKIMHYMGSVNLLWESIYGIRKKLLIFFTFVFIQLCLFGGIMYVIEGPENGFTSLPVAVYWGVVTMTTVGYGDITPHTALGRCLASILILIGYSIIAIPTGVLTAHMTDLLQRRRHTHRCSNCNKTGHDEDAAFCKVCGHPFSVSRNDG</sequence>
<dbReference type="GO" id="GO:0005249">
    <property type="term" value="F:voltage-gated potassium channel activity"/>
    <property type="evidence" value="ECO:0007669"/>
    <property type="project" value="InterPro"/>
</dbReference>
<accession>A0A1C6YZT1</accession>
<feature type="domain" description="Ion transport" evidence="13">
    <location>
        <begin position="35"/>
        <end position="249"/>
    </location>
</feature>
<feature type="transmembrane region" description="Helical" evidence="12">
    <location>
        <begin position="66"/>
        <end position="86"/>
    </location>
</feature>
<evidence type="ECO:0000313" key="15">
    <source>
        <dbReference type="Proteomes" id="UP000094844"/>
    </source>
</evidence>
<keyword evidence="8 12" id="KW-1133">Transmembrane helix</keyword>
<keyword evidence="9" id="KW-0406">Ion transport</keyword>
<dbReference type="PANTHER" id="PTHR11537:SF254">
    <property type="entry name" value="POTASSIUM VOLTAGE-GATED CHANNEL PROTEIN SHAB"/>
    <property type="match status" value="1"/>
</dbReference>
<feature type="transmembrane region" description="Helical" evidence="12">
    <location>
        <begin position="224"/>
        <end position="246"/>
    </location>
</feature>
<dbReference type="PRINTS" id="PR00169">
    <property type="entry name" value="KCHANNEL"/>
</dbReference>
<evidence type="ECO:0000259" key="13">
    <source>
        <dbReference type="Pfam" id="PF00520"/>
    </source>
</evidence>
<keyword evidence="5" id="KW-0631">Potassium channel</keyword>
<name>A0A1C6YZT1_HAFAL</name>
<dbReference type="GO" id="GO:0008076">
    <property type="term" value="C:voltage-gated potassium channel complex"/>
    <property type="evidence" value="ECO:0007669"/>
    <property type="project" value="InterPro"/>
</dbReference>
<evidence type="ECO:0000256" key="7">
    <source>
        <dbReference type="ARBA" id="ARBA00022958"/>
    </source>
</evidence>
<keyword evidence="2" id="KW-0813">Transport</keyword>
<evidence type="ECO:0000256" key="1">
    <source>
        <dbReference type="ARBA" id="ARBA00004141"/>
    </source>
</evidence>
<feature type="transmembrane region" description="Helical" evidence="12">
    <location>
        <begin position="192"/>
        <end position="212"/>
    </location>
</feature>
<dbReference type="EMBL" id="FMIQ01000035">
    <property type="protein sequence ID" value="SCM52447.1"/>
    <property type="molecule type" value="Genomic_DNA"/>
</dbReference>
<dbReference type="Gene3D" id="1.20.120.350">
    <property type="entry name" value="Voltage-gated potassium channels. Chain C"/>
    <property type="match status" value="1"/>
</dbReference>
<protein>
    <submittedName>
        <fullName evidence="14">Voltage-gated potassium channel</fullName>
    </submittedName>
</protein>
<evidence type="ECO:0000256" key="12">
    <source>
        <dbReference type="SAM" id="Phobius"/>
    </source>
</evidence>
<keyword evidence="3" id="KW-0633">Potassium transport</keyword>
<feature type="transmembrane region" description="Helical" evidence="12">
    <location>
        <begin position="167"/>
        <end position="186"/>
    </location>
</feature>
<evidence type="ECO:0000256" key="8">
    <source>
        <dbReference type="ARBA" id="ARBA00022989"/>
    </source>
</evidence>
<dbReference type="Pfam" id="PF00520">
    <property type="entry name" value="Ion_trans"/>
    <property type="match status" value="1"/>
</dbReference>
<dbReference type="InterPro" id="IPR027359">
    <property type="entry name" value="Volt_channel_dom_sf"/>
</dbReference>
<feature type="transmembrane region" description="Helical" evidence="12">
    <location>
        <begin position="98"/>
        <end position="117"/>
    </location>
</feature>
<dbReference type="Proteomes" id="UP000094844">
    <property type="component" value="Unassembled WGS sequence"/>
</dbReference>
<feature type="transmembrane region" description="Helical" evidence="12">
    <location>
        <begin position="36"/>
        <end position="54"/>
    </location>
</feature>
<keyword evidence="6" id="KW-0851">Voltage-gated channel</keyword>
<dbReference type="InterPro" id="IPR028325">
    <property type="entry name" value="VG_K_chnl"/>
</dbReference>
<proteinExistence type="predicted"/>
<dbReference type="SUPFAM" id="SSF144206">
    <property type="entry name" value="NOB1 zinc finger-like"/>
    <property type="match status" value="1"/>
</dbReference>
<comment type="subcellular location">
    <subcellularLocation>
        <location evidence="1">Membrane</location>
        <topology evidence="1">Multi-pass membrane protein</topology>
    </subcellularLocation>
</comment>
<evidence type="ECO:0000256" key="3">
    <source>
        <dbReference type="ARBA" id="ARBA00022538"/>
    </source>
</evidence>
<dbReference type="SUPFAM" id="SSF81324">
    <property type="entry name" value="Voltage-gated potassium channels"/>
    <property type="match status" value="1"/>
</dbReference>
<dbReference type="AlphaFoldDB" id="A0A1C6YZT1"/>
<keyword evidence="7" id="KW-0630">Potassium</keyword>
<keyword evidence="4 12" id="KW-0812">Transmembrane</keyword>
<evidence type="ECO:0000256" key="4">
    <source>
        <dbReference type="ARBA" id="ARBA00022692"/>
    </source>
</evidence>
<organism evidence="14 15">
    <name type="scientific">Hafnia alvei</name>
    <dbReference type="NCBI Taxonomy" id="569"/>
    <lineage>
        <taxon>Bacteria</taxon>
        <taxon>Pseudomonadati</taxon>
        <taxon>Pseudomonadota</taxon>
        <taxon>Gammaproteobacteria</taxon>
        <taxon>Enterobacterales</taxon>
        <taxon>Hafniaceae</taxon>
        <taxon>Hafnia</taxon>
    </lineage>
</organism>
<evidence type="ECO:0000313" key="14">
    <source>
        <dbReference type="EMBL" id="SCM52447.1"/>
    </source>
</evidence>
<evidence type="ECO:0000256" key="11">
    <source>
        <dbReference type="ARBA" id="ARBA00023303"/>
    </source>
</evidence>
<dbReference type="Gene3D" id="1.10.287.70">
    <property type="match status" value="1"/>
</dbReference>
<evidence type="ECO:0000256" key="2">
    <source>
        <dbReference type="ARBA" id="ARBA00022448"/>
    </source>
</evidence>
<gene>
    <name evidence="14" type="ORF">BN1044_01931</name>
</gene>
<dbReference type="InterPro" id="IPR036283">
    <property type="entry name" value="NOB1_Zf-like_sf"/>
</dbReference>
<reference evidence="14 15" key="1">
    <citation type="submission" date="2016-09" db="EMBL/GenBank/DDBJ databases">
        <authorList>
            <person name="Capua I."/>
            <person name="De Benedictis P."/>
            <person name="Joannis T."/>
            <person name="Lombin L.H."/>
            <person name="Cattoli G."/>
        </authorList>
    </citation>
    <scope>NUCLEOTIDE SEQUENCE [LARGE SCALE GENOMIC DNA]</scope>
    <source>
        <strain evidence="14 15">GB001</strain>
    </source>
</reference>